<comment type="caution">
    <text evidence="1">The sequence shown here is derived from an EMBL/GenBank/DDBJ whole genome shotgun (WGS) entry which is preliminary data.</text>
</comment>
<accession>A0AAV7N713</accession>
<evidence type="ECO:0000313" key="1">
    <source>
        <dbReference type="EMBL" id="KAJ1110665.1"/>
    </source>
</evidence>
<name>A0AAV7N713_PLEWA</name>
<sequence length="93" mass="10350">MYDANTWTTVGVSGSPLKMMVDNALAPNTAAKYSKCWKVFQEVTSATGQGEVASEEVRRTDHDNTLFKAAFMLVFFGAYRVSELVAHFRSHPE</sequence>
<evidence type="ECO:0000313" key="2">
    <source>
        <dbReference type="Proteomes" id="UP001066276"/>
    </source>
</evidence>
<gene>
    <name evidence="1" type="ORF">NDU88_008013</name>
</gene>
<organism evidence="1 2">
    <name type="scientific">Pleurodeles waltl</name>
    <name type="common">Iberian ribbed newt</name>
    <dbReference type="NCBI Taxonomy" id="8319"/>
    <lineage>
        <taxon>Eukaryota</taxon>
        <taxon>Metazoa</taxon>
        <taxon>Chordata</taxon>
        <taxon>Craniata</taxon>
        <taxon>Vertebrata</taxon>
        <taxon>Euteleostomi</taxon>
        <taxon>Amphibia</taxon>
        <taxon>Batrachia</taxon>
        <taxon>Caudata</taxon>
        <taxon>Salamandroidea</taxon>
        <taxon>Salamandridae</taxon>
        <taxon>Pleurodelinae</taxon>
        <taxon>Pleurodeles</taxon>
    </lineage>
</organism>
<dbReference type="EMBL" id="JANPWB010000013">
    <property type="protein sequence ID" value="KAJ1110665.1"/>
    <property type="molecule type" value="Genomic_DNA"/>
</dbReference>
<dbReference type="AlphaFoldDB" id="A0AAV7N713"/>
<proteinExistence type="predicted"/>
<protein>
    <submittedName>
        <fullName evidence="1">Uncharacterized protein</fullName>
    </submittedName>
</protein>
<reference evidence="1" key="1">
    <citation type="journal article" date="2022" name="bioRxiv">
        <title>Sequencing and chromosome-scale assembly of the giantPleurodeles waltlgenome.</title>
        <authorList>
            <person name="Brown T."/>
            <person name="Elewa A."/>
            <person name="Iarovenko S."/>
            <person name="Subramanian E."/>
            <person name="Araus A.J."/>
            <person name="Petzold A."/>
            <person name="Susuki M."/>
            <person name="Suzuki K.-i.T."/>
            <person name="Hayashi T."/>
            <person name="Toyoda A."/>
            <person name="Oliveira C."/>
            <person name="Osipova E."/>
            <person name="Leigh N.D."/>
            <person name="Simon A."/>
            <person name="Yun M.H."/>
        </authorList>
    </citation>
    <scope>NUCLEOTIDE SEQUENCE</scope>
    <source>
        <strain evidence="1">20211129_DDA</strain>
        <tissue evidence="1">Liver</tissue>
    </source>
</reference>
<dbReference type="Proteomes" id="UP001066276">
    <property type="component" value="Chromosome 9"/>
</dbReference>
<keyword evidence="2" id="KW-1185">Reference proteome</keyword>